<dbReference type="KEGG" id="vcy:IX92_28050"/>
<dbReference type="InterPro" id="IPR058581">
    <property type="entry name" value="TM_HPP"/>
</dbReference>
<dbReference type="AlphaFoldDB" id="A0AAN0SHZ2"/>
<evidence type="ECO:0000259" key="2">
    <source>
        <dbReference type="Pfam" id="PF04982"/>
    </source>
</evidence>
<keyword evidence="1" id="KW-1133">Transmembrane helix</keyword>
<dbReference type="EMBL" id="CP009620">
    <property type="protein sequence ID" value="AIW22894.1"/>
    <property type="molecule type" value="Genomic_DNA"/>
</dbReference>
<keyword evidence="1" id="KW-0472">Membrane</keyword>
<geneLocation type="plasmid" evidence="3 4">
    <name>p319</name>
</geneLocation>
<organism evidence="3 4">
    <name type="scientific">Vibrio coralliilyticus</name>
    <dbReference type="NCBI Taxonomy" id="190893"/>
    <lineage>
        <taxon>Bacteria</taxon>
        <taxon>Pseudomonadati</taxon>
        <taxon>Pseudomonadota</taxon>
        <taxon>Gammaproteobacteria</taxon>
        <taxon>Vibrionales</taxon>
        <taxon>Vibrionaceae</taxon>
        <taxon>Vibrio</taxon>
    </lineage>
</organism>
<feature type="domain" description="HPP transmembrane region" evidence="2">
    <location>
        <begin position="3"/>
        <end position="144"/>
    </location>
</feature>
<evidence type="ECO:0000313" key="3">
    <source>
        <dbReference type="EMBL" id="AIW22894.1"/>
    </source>
</evidence>
<dbReference type="Proteomes" id="UP000030081">
    <property type="component" value="Plasmid p319"/>
</dbReference>
<proteinExistence type="predicted"/>
<name>A0AAN0SHZ2_9VIBR</name>
<gene>
    <name evidence="3" type="ORF">IX92_28050</name>
</gene>
<evidence type="ECO:0000256" key="1">
    <source>
        <dbReference type="SAM" id="Phobius"/>
    </source>
</evidence>
<sequence>MTQTQSALMAGVGASIAIGMLAQLDRFSPGMAWLMAPLGATAVLVFGVPDSPLANAKNVVLGHLITALIGVAFLQSIGPSALGLALATGTAVSAMLLTRTTHPPAGANPLLIMLTGQGWDFVLTPVLTGAIVIVLLAPLWRAFQRHCAKGIG</sequence>
<feature type="transmembrane region" description="Helical" evidence="1">
    <location>
        <begin position="6"/>
        <end position="24"/>
    </location>
</feature>
<dbReference type="PANTHER" id="PTHR33741">
    <property type="entry name" value="TRANSMEMBRANE PROTEIN DDB_G0269096-RELATED"/>
    <property type="match status" value="1"/>
</dbReference>
<protein>
    <submittedName>
        <fullName evidence="3">HPP family protein</fullName>
    </submittedName>
</protein>
<keyword evidence="3" id="KW-0614">Plasmid</keyword>
<evidence type="ECO:0000313" key="4">
    <source>
        <dbReference type="Proteomes" id="UP000030081"/>
    </source>
</evidence>
<feature type="transmembrane region" description="Helical" evidence="1">
    <location>
        <begin position="121"/>
        <end position="140"/>
    </location>
</feature>
<dbReference type="Pfam" id="PF04982">
    <property type="entry name" value="TM_HPP"/>
    <property type="match status" value="1"/>
</dbReference>
<accession>A0AAN0SHZ2</accession>
<dbReference type="RefSeq" id="WP_043011817.1">
    <property type="nucleotide sequence ID" value="NZ_CP009620.1"/>
</dbReference>
<feature type="transmembrane region" description="Helical" evidence="1">
    <location>
        <begin position="31"/>
        <end position="49"/>
    </location>
</feature>
<feature type="transmembrane region" description="Helical" evidence="1">
    <location>
        <begin position="55"/>
        <end position="74"/>
    </location>
</feature>
<keyword evidence="1" id="KW-0812">Transmembrane</keyword>
<dbReference type="PANTHER" id="PTHR33741:SF5">
    <property type="entry name" value="TRANSMEMBRANE PROTEIN DDB_G0269096-RELATED"/>
    <property type="match status" value="1"/>
</dbReference>
<dbReference type="InterPro" id="IPR007065">
    <property type="entry name" value="HPP"/>
</dbReference>
<keyword evidence="4" id="KW-1185">Reference proteome</keyword>
<reference evidence="3 4" key="1">
    <citation type="submission" date="2014-10" db="EMBL/GenBank/DDBJ databases">
        <title>The Complete Genome Sequence for the Shellfish Pathogen Vibrio coralliilyticus RE98 Isolated from a Shellfish Hatchery.</title>
        <authorList>
            <person name="Richards G.P."/>
            <person name="Bono J.L."/>
            <person name="Watson M.A."/>
            <person name="Needleman D.S."/>
        </authorList>
    </citation>
    <scope>NUCLEOTIDE SEQUENCE [LARGE SCALE GENOMIC DNA]</scope>
    <source>
        <strain evidence="3 4">RE98</strain>
        <plasmid evidence="3 4">p319</plasmid>
    </source>
</reference>